<dbReference type="PANTHER" id="PTHR43071:SF1">
    <property type="entry name" value="2-AMINO-4-HYDROXY-6-HYDROXYMETHYLDIHYDROPTERIDINE PYROPHOSPHOKINASE"/>
    <property type="match status" value="1"/>
</dbReference>
<feature type="domain" description="7,8-dihydro-6-hydroxymethylpterin-pyrophosphokinase" evidence="13">
    <location>
        <begin position="5"/>
        <end position="130"/>
    </location>
</feature>
<evidence type="ECO:0000256" key="6">
    <source>
        <dbReference type="ARBA" id="ARBA00022741"/>
    </source>
</evidence>
<dbReference type="CDD" id="cd00483">
    <property type="entry name" value="HPPK"/>
    <property type="match status" value="1"/>
</dbReference>
<keyword evidence="7 14" id="KW-0418">Kinase</keyword>
<evidence type="ECO:0000256" key="9">
    <source>
        <dbReference type="ARBA" id="ARBA00022909"/>
    </source>
</evidence>
<evidence type="ECO:0000313" key="14">
    <source>
        <dbReference type="EMBL" id="GAO30064.1"/>
    </source>
</evidence>
<dbReference type="AlphaFoldDB" id="A0A0E9LXT4"/>
<dbReference type="InterPro" id="IPR000550">
    <property type="entry name" value="Hppk"/>
</dbReference>
<reference evidence="14 15" key="1">
    <citation type="journal article" date="2015" name="Microbes Environ.">
        <title>Distribution and evolution of nitrogen fixation genes in the phylum bacteroidetes.</title>
        <authorList>
            <person name="Inoue J."/>
            <person name="Oshima K."/>
            <person name="Suda W."/>
            <person name="Sakamoto M."/>
            <person name="Iino T."/>
            <person name="Noda S."/>
            <person name="Hongoh Y."/>
            <person name="Hattori M."/>
            <person name="Ohkuma M."/>
        </authorList>
    </citation>
    <scope>NUCLEOTIDE SEQUENCE [LARGE SCALE GENOMIC DNA]</scope>
    <source>
        <strain evidence="14">JCM 15548</strain>
    </source>
</reference>
<keyword evidence="6" id="KW-0547">Nucleotide-binding</keyword>
<evidence type="ECO:0000256" key="4">
    <source>
        <dbReference type="ARBA" id="ARBA00016218"/>
    </source>
</evidence>
<comment type="pathway">
    <text evidence="1">Cofactor biosynthesis; tetrahydrofolate biosynthesis; 2-amino-4-hydroxy-6-hydroxymethyl-7,8-dihydropteridine diphosphate from 7,8-dihydroneopterin triphosphate: step 4/4.</text>
</comment>
<dbReference type="GO" id="GO:0005524">
    <property type="term" value="F:ATP binding"/>
    <property type="evidence" value="ECO:0007669"/>
    <property type="project" value="UniProtKB-KW"/>
</dbReference>
<gene>
    <name evidence="14" type="ORF">JCM15548_12310</name>
</gene>
<sequence length="161" mass="18412">MKALILLGGNIGETKRLMQMARNEMDRLAGKVTRESAMYESAAWGFEADQNFLNQVLEMTTKLKPVDLLHLLQKIEKDLGRTRSPGSGYASRGIDIDILFLDDLVMETKELTVPHPRLHQRRFTLMPLNEQWPDWVHPTIGVTVKELLARCSDHGFVQRVD</sequence>
<dbReference type="InterPro" id="IPR035907">
    <property type="entry name" value="Hppk_sf"/>
</dbReference>
<evidence type="ECO:0000256" key="2">
    <source>
        <dbReference type="ARBA" id="ARBA00005810"/>
    </source>
</evidence>
<evidence type="ECO:0000256" key="12">
    <source>
        <dbReference type="ARBA" id="ARBA00033413"/>
    </source>
</evidence>
<comment type="caution">
    <text evidence="14">The sequence shown here is derived from an EMBL/GenBank/DDBJ whole genome shotgun (WGS) entry which is preliminary data.</text>
</comment>
<evidence type="ECO:0000256" key="5">
    <source>
        <dbReference type="ARBA" id="ARBA00022679"/>
    </source>
</evidence>
<dbReference type="NCBIfam" id="TIGR01498">
    <property type="entry name" value="folK"/>
    <property type="match status" value="1"/>
</dbReference>
<dbReference type="Gene3D" id="3.30.70.560">
    <property type="entry name" value="7,8-Dihydro-6-hydroxymethylpterin-pyrophosphokinase HPPK"/>
    <property type="match status" value="1"/>
</dbReference>
<evidence type="ECO:0000256" key="8">
    <source>
        <dbReference type="ARBA" id="ARBA00022840"/>
    </source>
</evidence>
<keyword evidence="15" id="KW-1185">Reference proteome</keyword>
<evidence type="ECO:0000256" key="10">
    <source>
        <dbReference type="ARBA" id="ARBA00029409"/>
    </source>
</evidence>
<dbReference type="Pfam" id="PF01288">
    <property type="entry name" value="HPPK"/>
    <property type="match status" value="1"/>
</dbReference>
<dbReference type="PANTHER" id="PTHR43071">
    <property type="entry name" value="2-AMINO-4-HYDROXY-6-HYDROXYMETHYLDIHYDROPTERIDINE PYROPHOSPHOKINASE"/>
    <property type="match status" value="1"/>
</dbReference>
<name>A0A0E9LXT4_9BACT</name>
<dbReference type="GO" id="GO:0046656">
    <property type="term" value="P:folic acid biosynthetic process"/>
    <property type="evidence" value="ECO:0007669"/>
    <property type="project" value="UniProtKB-KW"/>
</dbReference>
<evidence type="ECO:0000256" key="11">
    <source>
        <dbReference type="ARBA" id="ARBA00029766"/>
    </source>
</evidence>
<evidence type="ECO:0000313" key="15">
    <source>
        <dbReference type="Proteomes" id="UP000032900"/>
    </source>
</evidence>
<dbReference type="GO" id="GO:0046654">
    <property type="term" value="P:tetrahydrofolate biosynthetic process"/>
    <property type="evidence" value="ECO:0007669"/>
    <property type="project" value="UniProtKB-UniPathway"/>
</dbReference>
<comment type="function">
    <text evidence="10">Catalyzes the transfer of pyrophosphate from adenosine triphosphate (ATP) to 6-hydroxymethyl-7,8-dihydropterin, an enzymatic step in folate biosynthesis pathway.</text>
</comment>
<dbReference type="GO" id="GO:0003848">
    <property type="term" value="F:2-amino-4-hydroxy-6-hydroxymethyldihydropteridine diphosphokinase activity"/>
    <property type="evidence" value="ECO:0007669"/>
    <property type="project" value="UniProtKB-EC"/>
</dbReference>
<evidence type="ECO:0000256" key="7">
    <source>
        <dbReference type="ARBA" id="ARBA00022777"/>
    </source>
</evidence>
<dbReference type="SUPFAM" id="SSF55083">
    <property type="entry name" value="6-hydroxymethyl-7,8-dihydropterin pyrophosphokinase, HPPK"/>
    <property type="match status" value="1"/>
</dbReference>
<dbReference type="EC" id="2.7.6.3" evidence="3"/>
<dbReference type="UniPathway" id="UPA00077">
    <property type="reaction ID" value="UER00155"/>
</dbReference>
<keyword evidence="9" id="KW-0289">Folate biosynthesis</keyword>
<keyword evidence="5" id="KW-0808">Transferase</keyword>
<dbReference type="STRING" id="1236989.JCM15548_12310"/>
<dbReference type="EMBL" id="BAZW01000017">
    <property type="protein sequence ID" value="GAO30064.1"/>
    <property type="molecule type" value="Genomic_DNA"/>
</dbReference>
<dbReference type="Proteomes" id="UP000032900">
    <property type="component" value="Unassembled WGS sequence"/>
</dbReference>
<comment type="similarity">
    <text evidence="2">Belongs to the HPPK family.</text>
</comment>
<dbReference type="GO" id="GO:0016301">
    <property type="term" value="F:kinase activity"/>
    <property type="evidence" value="ECO:0007669"/>
    <property type="project" value="UniProtKB-KW"/>
</dbReference>
<accession>A0A0E9LXT4</accession>
<protein>
    <recommendedName>
        <fullName evidence="4">2-amino-4-hydroxy-6-hydroxymethyldihydropteridine pyrophosphokinase</fullName>
        <ecNumber evidence="3">2.7.6.3</ecNumber>
    </recommendedName>
    <alternativeName>
        <fullName evidence="11">6-hydroxymethyl-7,8-dihydropterin pyrophosphokinase</fullName>
    </alternativeName>
    <alternativeName>
        <fullName evidence="12">7,8-dihydro-6-hydroxymethylpterin-pyrophosphokinase</fullName>
    </alternativeName>
</protein>
<evidence type="ECO:0000256" key="3">
    <source>
        <dbReference type="ARBA" id="ARBA00013253"/>
    </source>
</evidence>
<keyword evidence="8" id="KW-0067">ATP-binding</keyword>
<evidence type="ECO:0000256" key="1">
    <source>
        <dbReference type="ARBA" id="ARBA00005051"/>
    </source>
</evidence>
<proteinExistence type="inferred from homology"/>
<evidence type="ECO:0000259" key="13">
    <source>
        <dbReference type="Pfam" id="PF01288"/>
    </source>
</evidence>
<organism evidence="14 15">
    <name type="scientific">Geofilum rubicundum JCM 15548</name>
    <dbReference type="NCBI Taxonomy" id="1236989"/>
    <lineage>
        <taxon>Bacteria</taxon>
        <taxon>Pseudomonadati</taxon>
        <taxon>Bacteroidota</taxon>
        <taxon>Bacteroidia</taxon>
        <taxon>Marinilabiliales</taxon>
        <taxon>Marinilabiliaceae</taxon>
        <taxon>Geofilum</taxon>
    </lineage>
</organism>